<keyword evidence="2" id="KW-0238">DNA-binding</keyword>
<dbReference type="SUPFAM" id="SSF48008">
    <property type="entry name" value="GntR ligand-binding domain-like"/>
    <property type="match status" value="1"/>
</dbReference>
<dbReference type="EMBL" id="MASW01000007">
    <property type="protein sequence ID" value="PXY19281.1"/>
    <property type="molecule type" value="Genomic_DNA"/>
</dbReference>
<dbReference type="InterPro" id="IPR036388">
    <property type="entry name" value="WH-like_DNA-bd_sf"/>
</dbReference>
<dbReference type="SMART" id="SM00345">
    <property type="entry name" value="HTH_GNTR"/>
    <property type="match status" value="1"/>
</dbReference>
<evidence type="ECO:0000256" key="1">
    <source>
        <dbReference type="ARBA" id="ARBA00023015"/>
    </source>
</evidence>
<sequence>MPGHSDVPSSQPTVPPARLTAPELSGIRRLSALETVRARIALAVELGLLRPGEWLPPSDRIAAALEVSEMTARRALVSLVGDGVLERIRGRGGGTRVAARPARAAVTSTAAYRSAAGEVRMLIDRRLVLECGVTHLAAAHADDADLDRLGALVEAMDEATSWAEFHGHDERFHLTLAEASGVGAAVEQYGQALRELYRFYLPYPMEYLRESNEEHRGLVAALRDRDAGTAAGIAERHVAVLHETMFIGLPPDAVRDR</sequence>
<dbReference type="InterPro" id="IPR011711">
    <property type="entry name" value="GntR_C"/>
</dbReference>
<dbReference type="InterPro" id="IPR008920">
    <property type="entry name" value="TF_FadR/GntR_C"/>
</dbReference>
<dbReference type="SUPFAM" id="SSF46785">
    <property type="entry name" value="Winged helix' DNA-binding domain"/>
    <property type="match status" value="1"/>
</dbReference>
<keyword evidence="1" id="KW-0805">Transcription regulation</keyword>
<dbReference type="GO" id="GO:0003677">
    <property type="term" value="F:DNA binding"/>
    <property type="evidence" value="ECO:0007669"/>
    <property type="project" value="UniProtKB-KW"/>
</dbReference>
<dbReference type="Pfam" id="PF00392">
    <property type="entry name" value="GntR"/>
    <property type="match status" value="1"/>
</dbReference>
<dbReference type="Pfam" id="PF07729">
    <property type="entry name" value="FCD"/>
    <property type="match status" value="1"/>
</dbReference>
<dbReference type="Proteomes" id="UP000249915">
    <property type="component" value="Unassembled WGS sequence"/>
</dbReference>
<dbReference type="GO" id="GO:0003700">
    <property type="term" value="F:DNA-binding transcription factor activity"/>
    <property type="evidence" value="ECO:0007669"/>
    <property type="project" value="InterPro"/>
</dbReference>
<protein>
    <submittedName>
        <fullName evidence="4">GntR family transcriptional regulator</fullName>
    </submittedName>
</protein>
<evidence type="ECO:0000313" key="4">
    <source>
        <dbReference type="EMBL" id="PXY19281.1"/>
    </source>
</evidence>
<dbReference type="PANTHER" id="PTHR43537:SF24">
    <property type="entry name" value="GLUCONATE OPERON TRANSCRIPTIONAL REPRESSOR"/>
    <property type="match status" value="1"/>
</dbReference>
<dbReference type="OrthoDB" id="9784718at2"/>
<evidence type="ECO:0000256" key="2">
    <source>
        <dbReference type="ARBA" id="ARBA00023125"/>
    </source>
</evidence>
<dbReference type="Gene3D" id="1.10.10.10">
    <property type="entry name" value="Winged helix-like DNA-binding domain superfamily/Winged helix DNA-binding domain"/>
    <property type="match status" value="1"/>
</dbReference>
<organism evidence="4 5">
    <name type="scientific">Prauserella muralis</name>
    <dbReference type="NCBI Taxonomy" id="588067"/>
    <lineage>
        <taxon>Bacteria</taxon>
        <taxon>Bacillati</taxon>
        <taxon>Actinomycetota</taxon>
        <taxon>Actinomycetes</taxon>
        <taxon>Pseudonocardiales</taxon>
        <taxon>Pseudonocardiaceae</taxon>
        <taxon>Prauserella</taxon>
    </lineage>
</organism>
<evidence type="ECO:0000313" key="5">
    <source>
        <dbReference type="Proteomes" id="UP000249915"/>
    </source>
</evidence>
<dbReference type="InterPro" id="IPR036390">
    <property type="entry name" value="WH_DNA-bd_sf"/>
</dbReference>
<evidence type="ECO:0000256" key="3">
    <source>
        <dbReference type="ARBA" id="ARBA00023163"/>
    </source>
</evidence>
<proteinExistence type="predicted"/>
<dbReference type="InterPro" id="IPR000524">
    <property type="entry name" value="Tscrpt_reg_HTH_GntR"/>
</dbReference>
<dbReference type="Gene3D" id="1.20.120.530">
    <property type="entry name" value="GntR ligand-binding domain-like"/>
    <property type="match status" value="1"/>
</dbReference>
<dbReference type="PROSITE" id="PS50949">
    <property type="entry name" value="HTH_GNTR"/>
    <property type="match status" value="1"/>
</dbReference>
<dbReference type="PANTHER" id="PTHR43537">
    <property type="entry name" value="TRANSCRIPTIONAL REGULATOR, GNTR FAMILY"/>
    <property type="match status" value="1"/>
</dbReference>
<keyword evidence="5" id="KW-1185">Reference proteome</keyword>
<dbReference type="AlphaFoldDB" id="A0A2V4AI15"/>
<dbReference type="SMART" id="SM00895">
    <property type="entry name" value="FCD"/>
    <property type="match status" value="1"/>
</dbReference>
<reference evidence="4 5" key="1">
    <citation type="submission" date="2016-07" db="EMBL/GenBank/DDBJ databases">
        <title>Draft genome sequence of Prauserella muralis DSM 45305, isolated from a mould-covered wall in an indoor environment.</title>
        <authorList>
            <person name="Ruckert C."/>
            <person name="Albersmeier A."/>
            <person name="Jiang C.-L."/>
            <person name="Jiang Y."/>
            <person name="Kalinowski J."/>
            <person name="Schneider O."/>
            <person name="Winkler A."/>
            <person name="Zotchev S.B."/>
        </authorList>
    </citation>
    <scope>NUCLEOTIDE SEQUENCE [LARGE SCALE GENOMIC DNA]</scope>
    <source>
        <strain evidence="4 5">DSM 45305</strain>
    </source>
</reference>
<comment type="caution">
    <text evidence="4">The sequence shown here is derived from an EMBL/GenBank/DDBJ whole genome shotgun (WGS) entry which is preliminary data.</text>
</comment>
<dbReference type="RefSeq" id="WP_112285211.1">
    <property type="nucleotide sequence ID" value="NZ_MASW01000007.1"/>
</dbReference>
<gene>
    <name evidence="4" type="ORF">BAY60_31385</name>
</gene>
<accession>A0A2V4AI15</accession>
<keyword evidence="3" id="KW-0804">Transcription</keyword>
<name>A0A2V4AI15_9PSEU</name>